<reference evidence="1" key="2">
    <citation type="journal article" date="2022" name="Sci. Total Environ.">
        <title>Prevalence, transmission, and molecular epidemiology of tet(X)-positive bacteria among humans, animals, and environmental niches in China: An epidemiological, and genomic-based study.</title>
        <authorList>
            <person name="Dong N."/>
            <person name="Zeng Y."/>
            <person name="Cai C."/>
            <person name="Sun C."/>
            <person name="Lu J."/>
            <person name="Liu C."/>
            <person name="Zhou H."/>
            <person name="Sun Q."/>
            <person name="Shu L."/>
            <person name="Wang H."/>
            <person name="Wang Y."/>
            <person name="Wang S."/>
            <person name="Wu C."/>
            <person name="Chan E.W."/>
            <person name="Chen G."/>
            <person name="Shen Z."/>
            <person name="Chen S."/>
            <person name="Zhang R."/>
        </authorList>
    </citation>
    <scope>NUCLEOTIDE SEQUENCE</scope>
    <source>
        <strain evidence="1">R655-4</strain>
    </source>
</reference>
<name>A0AAJ1QBY2_9FLAO</name>
<dbReference type="AlphaFoldDB" id="A0AAJ1QBY2"/>
<dbReference type="SUPFAM" id="SSF55874">
    <property type="entry name" value="ATPase domain of HSP90 chaperone/DNA topoisomerase II/histidine kinase"/>
    <property type="match status" value="1"/>
</dbReference>
<dbReference type="InterPro" id="IPR036890">
    <property type="entry name" value="HATPase_C_sf"/>
</dbReference>
<dbReference type="RefSeq" id="WP_286491646.1">
    <property type="nucleotide sequence ID" value="NZ_JACAGJ010000001.1"/>
</dbReference>
<dbReference type="Gene3D" id="3.30.565.10">
    <property type="entry name" value="Histidine kinase-like ATPase, C-terminal domain"/>
    <property type="match status" value="1"/>
</dbReference>
<dbReference type="EMBL" id="JACAGJ010000001">
    <property type="protein sequence ID" value="MDM1071249.1"/>
    <property type="molecule type" value="Genomic_DNA"/>
</dbReference>
<organism evidence="1 2">
    <name type="scientific">Empedobacter brevis</name>
    <dbReference type="NCBI Taxonomy" id="247"/>
    <lineage>
        <taxon>Bacteria</taxon>
        <taxon>Pseudomonadati</taxon>
        <taxon>Bacteroidota</taxon>
        <taxon>Flavobacteriia</taxon>
        <taxon>Flavobacteriales</taxon>
        <taxon>Weeksellaceae</taxon>
        <taxon>Empedobacter</taxon>
    </lineage>
</organism>
<protein>
    <submittedName>
        <fullName evidence="1">DUF3883 domain-containing protein</fullName>
    </submittedName>
</protein>
<accession>A0AAJ1QBY2</accession>
<reference evidence="1" key="1">
    <citation type="submission" date="2020-06" db="EMBL/GenBank/DDBJ databases">
        <authorList>
            <person name="Dong N."/>
        </authorList>
    </citation>
    <scope>NUCLEOTIDE SEQUENCE</scope>
    <source>
        <strain evidence="1">R655-4</strain>
    </source>
</reference>
<comment type="caution">
    <text evidence="1">The sequence shown here is derived from an EMBL/GenBank/DDBJ whole genome shotgun (WGS) entry which is preliminary data.</text>
</comment>
<gene>
    <name evidence="1" type="ORF">HX001_01955</name>
</gene>
<sequence>MTYNEEEVKELFDVVFKLSAKDVNDKLIKVRNRPEIAKRRWFWELLQNAKDAVRPNEKVSVRLIIGSDNGQAFADFQHNGNPFRYQDAKNLVFPYSDKGEEENSDKSGRFGTGFLATHILSKKIQVKGVYIKDEEALNFNFTLDRSGADKTEIAKNIDETWQEFRAKRTRIENYIYSSKNFETSFKYELDTDSLHLATQSILDFDVSLPFALAFIPKIQSVEIINQIANATITYHKIDERTKQLTENIKQIEIEKKTSENGQEKTEIINLIICSDGIVDVAIEIYELNGKTFIREFIEHQPLLFCPFPLIGANDFKFPLAINSISFLPKEERDGIWLTDTIEGKTNQGLLEQVLPLFQSITNYASTQKWQDTYLLFKSLKDSLLIADFNSTWYKDKIQIPIKNFIKQVQLVDVDNGERLPISFNHQTIYFPSEIKEEVRLQLWDFMNALFPNRVPQKLQSTNWYSVIWDDCPKFNINSFIKLISSYKTVESLQVALSKTKDETLIWLNSLVAFVNKEDASLLNIIDSQILPNQFGIFKKKDELFLDDDTIDQELKEILADISKLTNKVSDWRTDMLDKKVFLELPSTRTKTISLIGTTITDTVKDLLKEENPSNELRDIFSRLLNWINDNHYKAREYFKGLRTETLLYKTANENKIRHITDLLQKDRDGKISVEDLSNIDASKIALLKNPDILSIIELGESDLKKLSKILQEENFPMLLEKVADLIQQEKETKSDFYHKREIGTYVESLIRQKLSEELKDRISFNDKETETSNIQGGQDIVIFLDKKPVYFIEVKSRWNPKNSVSMSKPQLTRAVVENMRYALCSVDITRYTGVNDRYKLSIEEVLPLTKFVKNIGGTIKPLIEDNLEAEKQRDKSIHLIDYRGIIPQGIIQSGSHFESFIESLIEEITKTANTENEQKVENTTTK</sequence>
<dbReference type="Proteomes" id="UP001170959">
    <property type="component" value="Unassembled WGS sequence"/>
</dbReference>
<proteinExistence type="predicted"/>
<evidence type="ECO:0000313" key="1">
    <source>
        <dbReference type="EMBL" id="MDM1071249.1"/>
    </source>
</evidence>
<dbReference type="NCBIfam" id="NF047352">
    <property type="entry name" value="P_loop_sacsin"/>
    <property type="match status" value="1"/>
</dbReference>
<evidence type="ECO:0000313" key="2">
    <source>
        <dbReference type="Proteomes" id="UP001170959"/>
    </source>
</evidence>